<dbReference type="PANTHER" id="PTHR24095:SF14">
    <property type="entry name" value="ACETYL-COENZYME A SYNTHETASE 1"/>
    <property type="match status" value="1"/>
</dbReference>
<dbReference type="Pfam" id="PF13193">
    <property type="entry name" value="AMP-binding_C"/>
    <property type="match status" value="1"/>
</dbReference>
<keyword evidence="5" id="KW-0067">ATP-binding</keyword>
<dbReference type="PROSITE" id="PS00455">
    <property type="entry name" value="AMP_BINDING"/>
    <property type="match status" value="1"/>
</dbReference>
<dbReference type="InterPro" id="IPR042099">
    <property type="entry name" value="ANL_N_sf"/>
</dbReference>
<keyword evidence="12" id="KW-1185">Reference proteome</keyword>
<dbReference type="SUPFAM" id="SSF56801">
    <property type="entry name" value="Acetyl-CoA synthetase-like"/>
    <property type="match status" value="1"/>
</dbReference>
<evidence type="ECO:0000259" key="9">
    <source>
        <dbReference type="Pfam" id="PF16177"/>
    </source>
</evidence>
<evidence type="ECO:0000256" key="6">
    <source>
        <dbReference type="ARBA" id="ARBA00022990"/>
    </source>
</evidence>
<dbReference type="STRING" id="540747.SAMN04488031_106258"/>
<organism evidence="10 12">
    <name type="scientific">Roseovarius indicus</name>
    <dbReference type="NCBI Taxonomy" id="540747"/>
    <lineage>
        <taxon>Bacteria</taxon>
        <taxon>Pseudomonadati</taxon>
        <taxon>Pseudomonadota</taxon>
        <taxon>Alphaproteobacteria</taxon>
        <taxon>Rhodobacterales</taxon>
        <taxon>Roseobacteraceae</taxon>
        <taxon>Roseovarius</taxon>
    </lineage>
</organism>
<dbReference type="InterPro" id="IPR000873">
    <property type="entry name" value="AMP-dep_synth/lig_dom"/>
</dbReference>
<dbReference type="PANTHER" id="PTHR24095">
    <property type="entry name" value="ACETYL-COENZYME A SYNTHETASE"/>
    <property type="match status" value="1"/>
</dbReference>
<keyword evidence="4" id="KW-0547">Nucleotide-binding</keyword>
<evidence type="ECO:0000256" key="4">
    <source>
        <dbReference type="ARBA" id="ARBA00022741"/>
    </source>
</evidence>
<keyword evidence="3 10" id="KW-0436">Ligase</keyword>
<name>A0A0T5P1Q1_9RHOB</name>
<dbReference type="Gene3D" id="3.40.50.12780">
    <property type="entry name" value="N-terminal domain of ligase-like"/>
    <property type="match status" value="1"/>
</dbReference>
<dbReference type="Proteomes" id="UP000325785">
    <property type="component" value="Chromosome"/>
</dbReference>
<dbReference type="Pfam" id="PF16177">
    <property type="entry name" value="ACAS_N"/>
    <property type="match status" value="1"/>
</dbReference>
<dbReference type="KEGG" id="rid:RIdsm_01157"/>
<evidence type="ECO:0000313" key="12">
    <source>
        <dbReference type="Proteomes" id="UP000051401"/>
    </source>
</evidence>
<comment type="similarity">
    <text evidence="1">Belongs to the ATP-dependent AMP-binding enzyme family.</text>
</comment>
<protein>
    <recommendedName>
        <fullName evidence="2">acetate--CoA ligase</fullName>
        <ecNumber evidence="2">6.2.1.1</ecNumber>
    </recommendedName>
</protein>
<keyword evidence="6" id="KW-0007">Acetylation</keyword>
<dbReference type="Gene3D" id="3.30.300.30">
    <property type="match status" value="1"/>
</dbReference>
<dbReference type="EMBL" id="LAXI01000029">
    <property type="protein sequence ID" value="KRS15057.1"/>
    <property type="molecule type" value="Genomic_DNA"/>
</dbReference>
<dbReference type="GO" id="GO:0006085">
    <property type="term" value="P:acetyl-CoA biosynthetic process"/>
    <property type="evidence" value="ECO:0007669"/>
    <property type="project" value="TreeGrafter"/>
</dbReference>
<evidence type="ECO:0000259" key="8">
    <source>
        <dbReference type="Pfam" id="PF13193"/>
    </source>
</evidence>
<dbReference type="InterPro" id="IPR045851">
    <property type="entry name" value="AMP-bd_C_sf"/>
</dbReference>
<dbReference type="GO" id="GO:0005524">
    <property type="term" value="F:ATP binding"/>
    <property type="evidence" value="ECO:0007669"/>
    <property type="project" value="UniProtKB-KW"/>
</dbReference>
<evidence type="ECO:0000256" key="5">
    <source>
        <dbReference type="ARBA" id="ARBA00022840"/>
    </source>
</evidence>
<dbReference type="GO" id="GO:0003987">
    <property type="term" value="F:acetate-CoA ligase activity"/>
    <property type="evidence" value="ECO:0007669"/>
    <property type="project" value="UniProtKB-EC"/>
</dbReference>
<feature type="domain" description="Acetyl-coenzyme A synthetase N-terminal" evidence="9">
    <location>
        <begin position="31"/>
        <end position="84"/>
    </location>
</feature>
<feature type="domain" description="AMP-binding enzyme C-terminal" evidence="8">
    <location>
        <begin position="529"/>
        <end position="608"/>
    </location>
</feature>
<reference evidence="10 12" key="1">
    <citation type="submission" date="2015-04" db="EMBL/GenBank/DDBJ databases">
        <title>The draft genome sequence of Roseovarius indicus B108T.</title>
        <authorList>
            <person name="Li G."/>
            <person name="Lai Q."/>
            <person name="Shao Z."/>
            <person name="Yan P."/>
        </authorList>
    </citation>
    <scope>NUCLEOTIDE SEQUENCE [LARGE SCALE GENOMIC DNA]</scope>
    <source>
        <strain evidence="10 12">B108</strain>
    </source>
</reference>
<gene>
    <name evidence="11" type="primary">acsA_1</name>
    <name evidence="11" type="ORF">RIdsm_01157</name>
    <name evidence="10" type="ORF">XM52_26125</name>
</gene>
<proteinExistence type="inferred from homology"/>
<dbReference type="InterPro" id="IPR032387">
    <property type="entry name" value="ACAS_N"/>
</dbReference>
<dbReference type="EC" id="6.2.1.1" evidence="2"/>
<evidence type="ECO:0000256" key="3">
    <source>
        <dbReference type="ARBA" id="ARBA00022598"/>
    </source>
</evidence>
<dbReference type="RefSeq" id="WP_057821132.1">
    <property type="nucleotide sequence ID" value="NZ_CP031598.1"/>
</dbReference>
<evidence type="ECO:0000313" key="11">
    <source>
        <dbReference type="EMBL" id="QEW25371.1"/>
    </source>
</evidence>
<accession>A0A0T5P1Q1</accession>
<dbReference type="InterPro" id="IPR025110">
    <property type="entry name" value="AMP-bd_C"/>
</dbReference>
<evidence type="ECO:0000256" key="2">
    <source>
        <dbReference type="ARBA" id="ARBA00013275"/>
    </source>
</evidence>
<reference evidence="11 13" key="2">
    <citation type="submission" date="2018-08" db="EMBL/GenBank/DDBJ databases">
        <title>Genetic Globetrotter - A new plasmid hitch-hiking vast phylogenetic and geographic distances.</title>
        <authorList>
            <person name="Vollmers J."/>
            <person name="Petersen J."/>
        </authorList>
    </citation>
    <scope>NUCLEOTIDE SEQUENCE [LARGE SCALE GENOMIC DNA]</scope>
    <source>
        <strain evidence="11 13">DSM 26383</strain>
    </source>
</reference>
<evidence type="ECO:0000259" key="7">
    <source>
        <dbReference type="Pfam" id="PF00501"/>
    </source>
</evidence>
<feature type="domain" description="AMP-dependent synthetase/ligase" evidence="7">
    <location>
        <begin position="96"/>
        <end position="469"/>
    </location>
</feature>
<dbReference type="Pfam" id="PF00501">
    <property type="entry name" value="AMP-binding"/>
    <property type="match status" value="1"/>
</dbReference>
<evidence type="ECO:0000256" key="1">
    <source>
        <dbReference type="ARBA" id="ARBA00006432"/>
    </source>
</evidence>
<dbReference type="Proteomes" id="UP000051401">
    <property type="component" value="Unassembled WGS sequence"/>
</dbReference>
<evidence type="ECO:0000313" key="13">
    <source>
        <dbReference type="Proteomes" id="UP000325785"/>
    </source>
</evidence>
<dbReference type="InterPro" id="IPR020845">
    <property type="entry name" value="AMP-binding_CS"/>
</dbReference>
<sequence>MTDAKTWHPEPRHFEKAHALKLAASMGLQDYDSLLKLSIEEPERYWFVAIDYLGIKWDTPPVSYVDLSRGKEFPSWFPGGKLNWVNTVLGFGEAPETADQLALVAEEEDGSVARATYAELKDKVRRFAAGLRARGITRGDRVGLLCDNGIEATVSVLSLAAIGAIVVPLFSGFGSEAVISRLEPSKAKAIIATTGFTRRGKYVDMQPVVHAVTEALPSLETVIWKCAPGVATPETGVNWNDLVATADDGKPVEIMEPMDPFMVIFTSGTTGKPKGPVHTHGGFPLRIAHDSAVHFNVGQGDTFCWPADMGWIAGTLVLATALMRGATLVLYNGAPDFPDWSRMSKLIEDHKITHYGSAPTLIRGLAANESLALKHDVSSVELLITAGEVIDREHFIWFQNHFASPGSPLINYTGGTEVSGALLSSVQVRPIAPGGFNTATPGIDVTVTDNAGKPVEGEIGELVIREPFIGMTASFWQDDARYLDSYWSTIPGCWVHGDLALKTEDGSFLMMGRSDDTIKVAGKRLGPAEVEDVVLELEGVSEAAAVGVADPVKGQKLVVFMIPKPEFNGDPEDLAATCATAVADRLGKPFRPSKVHIVRQLPKTRSGKVMRRLIRQSYCNETPGDLSSLDNPSALQEIGALSETSAS</sequence>
<dbReference type="AlphaFoldDB" id="A0A0T5P1Q1"/>
<dbReference type="EMBL" id="CP031598">
    <property type="protein sequence ID" value="QEW25371.1"/>
    <property type="molecule type" value="Genomic_DNA"/>
</dbReference>
<evidence type="ECO:0000313" key="10">
    <source>
        <dbReference type="EMBL" id="KRS15057.1"/>
    </source>
</evidence>
<dbReference type="PATRIC" id="fig|540747.5.peg.3587"/>
<dbReference type="OrthoDB" id="9803968at2"/>